<comment type="caution">
    <text evidence="1">The sequence shown here is derived from an EMBL/GenBank/DDBJ whole genome shotgun (WGS) entry which is preliminary data.</text>
</comment>
<proteinExistence type="predicted"/>
<gene>
    <name evidence="1" type="ORF">FZD51_13095</name>
</gene>
<evidence type="ECO:0000313" key="2">
    <source>
        <dbReference type="Proteomes" id="UP000322139"/>
    </source>
</evidence>
<dbReference type="RefSeq" id="WP_148975182.1">
    <property type="nucleotide sequence ID" value="NZ_VTER01000006.1"/>
</dbReference>
<organism evidence="1 2">
    <name type="scientific">Bacillus infantis</name>
    <dbReference type="NCBI Taxonomy" id="324767"/>
    <lineage>
        <taxon>Bacteria</taxon>
        <taxon>Bacillati</taxon>
        <taxon>Bacillota</taxon>
        <taxon>Bacilli</taxon>
        <taxon>Bacillales</taxon>
        <taxon>Bacillaceae</taxon>
        <taxon>Bacillus</taxon>
    </lineage>
</organism>
<sequence length="151" mass="16506">MPFLVLKRSTVIFALVLLAAVVSAAGWFFLGKDSLSVFSQDKAATAPREIHMVTGEFKATLPDGKELEAYRWDPGTIFIKEGEEVVLKISGINGMEHPFIIEGTDIKGIVKKGGETSVPVKIDKEGIYRLVCLTHPDRDSNGPMIGYIVVD</sequence>
<evidence type="ECO:0008006" key="3">
    <source>
        <dbReference type="Google" id="ProtNLM"/>
    </source>
</evidence>
<dbReference type="SUPFAM" id="SSF49503">
    <property type="entry name" value="Cupredoxins"/>
    <property type="match status" value="1"/>
</dbReference>
<name>A0A5D4RB15_9BACI</name>
<dbReference type="Proteomes" id="UP000322139">
    <property type="component" value="Unassembled WGS sequence"/>
</dbReference>
<reference evidence="1 2" key="1">
    <citation type="submission" date="2019-08" db="EMBL/GenBank/DDBJ databases">
        <title>Bacillus genomes from the desert of Cuatro Cienegas, Coahuila.</title>
        <authorList>
            <person name="Olmedo-Alvarez G."/>
        </authorList>
    </citation>
    <scope>NUCLEOTIDE SEQUENCE [LARGE SCALE GENOMIC DNA]</scope>
    <source>
        <strain evidence="1 2">CH446_14T</strain>
    </source>
</reference>
<dbReference type="InterPro" id="IPR008972">
    <property type="entry name" value="Cupredoxin"/>
</dbReference>
<dbReference type="Gene3D" id="2.60.40.420">
    <property type="entry name" value="Cupredoxins - blue copper proteins"/>
    <property type="match status" value="1"/>
</dbReference>
<accession>A0A5D4RB15</accession>
<evidence type="ECO:0000313" key="1">
    <source>
        <dbReference type="EMBL" id="TYS47860.1"/>
    </source>
</evidence>
<protein>
    <recommendedName>
        <fullName evidence="3">EfeO-type cupredoxin-like domain-containing protein</fullName>
    </recommendedName>
</protein>
<dbReference type="EMBL" id="VTER01000006">
    <property type="protein sequence ID" value="TYS47860.1"/>
    <property type="molecule type" value="Genomic_DNA"/>
</dbReference>
<dbReference type="AlphaFoldDB" id="A0A5D4RB15"/>